<name>A0ACC1DG38_9NEOP</name>
<dbReference type="Proteomes" id="UP000824533">
    <property type="component" value="Linkage Group LG03"/>
</dbReference>
<dbReference type="EMBL" id="CM034389">
    <property type="protein sequence ID" value="KAJ0182846.1"/>
    <property type="molecule type" value="Genomic_DNA"/>
</dbReference>
<sequence length="1057" mass="114121">MIEYLVNYFLFIFLVLSDKCKANDILGCGGFVKSHVNLDFSKIEIGLYNKAGSLKEKTECAPTNGYYFLPLYEKGEYVLKVHPPAGWSFEPSQVDLTIDGVTDQCSTGQDINFAFNGFGITGRVITAGRQEGPSGIAVQLVNDKGEVRNTVTTVGGDFHFTPVIPGKYTVKASHQRWKLDPAQAVVQVKEGNTVLPSGVLAVKGYDVSGSVTSFGSPISGVYVLLYSKEENPKFRVEGCNTALLQGVPDSPICHSVTDASGEFKFGLVPSGQYSLLALSTPPGQVAVSYNVKPERVPFVVKHDSLFIRNAFEQCEFEDVQVSVLPSGPKSVPRGRAARWRVCGAVAPPHHGGVALLAEGGQPRVIRVPLGNDGKWCTFLPPGVYSARVEVSDQEQRDGLQYYPLSQKVAVGNAPVEGVLFSQLKGKLSGKVECKDRVACAALEVTLRPLSADGGYVGQPLTTIAKDGKYIFEEVLPGSVEISVPTERLCWVEARHNVAVTQEHADVPTFHHTGYVLKVHSTHEVQVEFSSGDSAGELLVPAGLSQSCVDRAALYTLTPRGCHRFNPPQLHADTSAEVPTTVYLVATAHAVVIKVTSPDPVEDLVLRINTDGHGTKEIGPLTPLKPPTGGYNFEHTLYMADGEVAVVSAHSSSLLFQPPDPQQVMGGGECQPEGLVIRALRGLTLSGRIVPPVDEVLVTLQSDDLKLIQVTTSEGTYKFGPLDASKKYTIRAEKESYILFEPDQNGDIKAHKLAEITVELLDDADNTPLQGALVSVSGGTYRRNVVSGPGGRLRFGALSPAQYYVKPNMKEYKFTPPHKIVAVQEGHTHELTLRGVRVAWSCLGSLLSLGGVGWRGATLLALPAADSPPHCAPEEATTEAKGTFRIRGLLPNCVYTIQLKESDAPELLGLKLAKAPPTLEVVAQRDVEGVRLVAVQPQQTTDAAALVHAPSLDHYRSLRLTLAPEAAPHTPIYSTKLDPEQELRQTSLLVIPLLIALALVYKQREQLMNSLVGFASGRTKPMKPQRVNRPEVLDKPTIDQIVSTVNAAGKKVSKKKAQ</sequence>
<protein>
    <submittedName>
        <fullName evidence="1">Uncharacterized protein</fullName>
    </submittedName>
</protein>
<gene>
    <name evidence="1" type="ORF">K1T71_002215</name>
</gene>
<reference evidence="1 2" key="1">
    <citation type="journal article" date="2021" name="Front. Genet.">
        <title>Chromosome-Level Genome Assembly Reveals Significant Gene Expansion in the Toll and IMD Signaling Pathways of Dendrolimus kikuchii.</title>
        <authorList>
            <person name="Zhou J."/>
            <person name="Wu P."/>
            <person name="Xiong Z."/>
            <person name="Liu N."/>
            <person name="Zhao N."/>
            <person name="Ji M."/>
            <person name="Qiu Y."/>
            <person name="Yang B."/>
        </authorList>
    </citation>
    <scope>NUCLEOTIDE SEQUENCE [LARGE SCALE GENOMIC DNA]</scope>
    <source>
        <strain evidence="1">Ann1</strain>
    </source>
</reference>
<accession>A0ACC1DG38</accession>
<organism evidence="1 2">
    <name type="scientific">Dendrolimus kikuchii</name>
    <dbReference type="NCBI Taxonomy" id="765133"/>
    <lineage>
        <taxon>Eukaryota</taxon>
        <taxon>Metazoa</taxon>
        <taxon>Ecdysozoa</taxon>
        <taxon>Arthropoda</taxon>
        <taxon>Hexapoda</taxon>
        <taxon>Insecta</taxon>
        <taxon>Pterygota</taxon>
        <taxon>Neoptera</taxon>
        <taxon>Endopterygota</taxon>
        <taxon>Lepidoptera</taxon>
        <taxon>Glossata</taxon>
        <taxon>Ditrysia</taxon>
        <taxon>Bombycoidea</taxon>
        <taxon>Lasiocampidae</taxon>
        <taxon>Dendrolimus</taxon>
    </lineage>
</organism>
<proteinExistence type="predicted"/>
<evidence type="ECO:0000313" key="2">
    <source>
        <dbReference type="Proteomes" id="UP000824533"/>
    </source>
</evidence>
<evidence type="ECO:0000313" key="1">
    <source>
        <dbReference type="EMBL" id="KAJ0182846.1"/>
    </source>
</evidence>
<keyword evidence="2" id="KW-1185">Reference proteome</keyword>
<comment type="caution">
    <text evidence="1">The sequence shown here is derived from an EMBL/GenBank/DDBJ whole genome shotgun (WGS) entry which is preliminary data.</text>
</comment>